<gene>
    <name evidence="2" type="ORF">GCM10017781_38870</name>
    <name evidence="3" type="ORF">HNQ07_004090</name>
</gene>
<evidence type="ECO:0000313" key="5">
    <source>
        <dbReference type="Proteomes" id="UP000619376"/>
    </source>
</evidence>
<dbReference type="CDD" id="cd21411">
    <property type="entry name" value="NucC"/>
    <property type="match status" value="1"/>
</dbReference>
<keyword evidence="5" id="KW-1185">Reference proteome</keyword>
<reference evidence="2" key="1">
    <citation type="journal article" date="2014" name="Int. J. Syst. Evol. Microbiol.">
        <title>Complete genome of a new Firmicutes species belonging to the dominant human colonic microbiota ('Ruminococcus bicirculans') reveals two chromosomes and a selective capacity to utilize plant glucans.</title>
        <authorList>
            <consortium name="NISC Comparative Sequencing Program"/>
            <person name="Wegmann U."/>
            <person name="Louis P."/>
            <person name="Goesmann A."/>
            <person name="Henrissat B."/>
            <person name="Duncan S.H."/>
            <person name="Flint H.J."/>
        </authorList>
    </citation>
    <scope>NUCLEOTIDE SEQUENCE</scope>
    <source>
        <strain evidence="2">CGMCC 1.18437</strain>
    </source>
</reference>
<dbReference type="Pfam" id="PF20247">
    <property type="entry name" value="DUF6602"/>
    <property type="match status" value="1"/>
</dbReference>
<accession>A0A7W8KIV8</accession>
<comment type="caution">
    <text evidence="3">The sequence shown here is derived from an EMBL/GenBank/DDBJ whole genome shotgun (WGS) entry which is preliminary data.</text>
</comment>
<evidence type="ECO:0000259" key="1">
    <source>
        <dbReference type="Pfam" id="PF20247"/>
    </source>
</evidence>
<organism evidence="3 4">
    <name type="scientific">Deinococcus metalli</name>
    <dbReference type="NCBI Taxonomy" id="1141878"/>
    <lineage>
        <taxon>Bacteria</taxon>
        <taxon>Thermotogati</taxon>
        <taxon>Deinococcota</taxon>
        <taxon>Deinococci</taxon>
        <taxon>Deinococcales</taxon>
        <taxon>Deinococcaceae</taxon>
        <taxon>Deinococcus</taxon>
    </lineage>
</organism>
<proteinExistence type="predicted"/>
<dbReference type="RefSeq" id="WP_184115168.1">
    <property type="nucleotide sequence ID" value="NZ_BNAJ01000012.1"/>
</dbReference>
<reference evidence="5" key="2">
    <citation type="journal article" date="2019" name="Int. J. Syst. Evol. Microbiol.">
        <title>The Global Catalogue of Microorganisms (GCM) 10K type strain sequencing project: providing services to taxonomists for standard genome sequencing and annotation.</title>
        <authorList>
            <consortium name="The Broad Institute Genomics Platform"/>
            <consortium name="The Broad Institute Genome Sequencing Center for Infectious Disease"/>
            <person name="Wu L."/>
            <person name="Ma J."/>
        </authorList>
    </citation>
    <scope>NUCLEOTIDE SEQUENCE [LARGE SCALE GENOMIC DNA]</scope>
    <source>
        <strain evidence="5">CGMCC 1.18437</strain>
    </source>
</reference>
<sequence>MSGPGRLEDIYAAVNTRFVAELSAAQNALQHPTMKGDTTEAQWIEVLSTHLPARYRVGTGQIIDHRGAVSQQIDVVIYDRTYTPLLYSQQGAQYIPVESVYAVFEVKQNLSKAHIHYAQDKVKSVRALDRTSAPIYSANGPVPARPLFSIVGGLLTYQSDYTPSLSDAMVAAHSLAQEDRLDLGCVAADVAYAFSFASTGSIAMTTSAKAPVVAFFLMLLERLSSLATVPAIDYGKYLTFFECQTVPHPGDETTPLPEIHASGSPQE</sequence>
<dbReference type="AlphaFoldDB" id="A0A7W8KIV8"/>
<dbReference type="Proteomes" id="UP000619376">
    <property type="component" value="Unassembled WGS sequence"/>
</dbReference>
<reference evidence="2" key="4">
    <citation type="submission" date="2024-05" db="EMBL/GenBank/DDBJ databases">
        <authorList>
            <person name="Sun Q."/>
            <person name="Zhou Y."/>
        </authorList>
    </citation>
    <scope>NUCLEOTIDE SEQUENCE</scope>
    <source>
        <strain evidence="2">CGMCC 1.18437</strain>
    </source>
</reference>
<dbReference type="Proteomes" id="UP000539473">
    <property type="component" value="Unassembled WGS sequence"/>
</dbReference>
<dbReference type="InterPro" id="IPR046537">
    <property type="entry name" value="DUF6602"/>
</dbReference>
<reference evidence="3 4" key="3">
    <citation type="submission" date="2020-08" db="EMBL/GenBank/DDBJ databases">
        <title>Genomic Encyclopedia of Type Strains, Phase IV (KMG-IV): sequencing the most valuable type-strain genomes for metagenomic binning, comparative biology and taxonomic classification.</title>
        <authorList>
            <person name="Goeker M."/>
        </authorList>
    </citation>
    <scope>NUCLEOTIDE SEQUENCE [LARGE SCALE GENOMIC DNA]</scope>
    <source>
        <strain evidence="3 4">DSM 27521</strain>
    </source>
</reference>
<evidence type="ECO:0000313" key="2">
    <source>
        <dbReference type="EMBL" id="GHF58794.1"/>
    </source>
</evidence>
<feature type="domain" description="DUF6602" evidence="1">
    <location>
        <begin position="25"/>
        <end position="128"/>
    </location>
</feature>
<name>A0A7W8KIV8_9DEIO</name>
<dbReference type="EMBL" id="BNAJ01000012">
    <property type="protein sequence ID" value="GHF58794.1"/>
    <property type="molecule type" value="Genomic_DNA"/>
</dbReference>
<evidence type="ECO:0000313" key="4">
    <source>
        <dbReference type="Proteomes" id="UP000539473"/>
    </source>
</evidence>
<protein>
    <recommendedName>
        <fullName evidence="1">DUF6602 domain-containing protein</fullName>
    </recommendedName>
</protein>
<evidence type="ECO:0000313" key="3">
    <source>
        <dbReference type="EMBL" id="MBB5378583.1"/>
    </source>
</evidence>
<dbReference type="EMBL" id="JACHFK010000013">
    <property type="protein sequence ID" value="MBB5378583.1"/>
    <property type="molecule type" value="Genomic_DNA"/>
</dbReference>